<accession>A0AAE0N1C2</accession>
<evidence type="ECO:0000313" key="3">
    <source>
        <dbReference type="EMBL" id="KAK3365834.1"/>
    </source>
</evidence>
<reference evidence="3" key="2">
    <citation type="submission" date="2023-06" db="EMBL/GenBank/DDBJ databases">
        <authorList>
            <consortium name="Lawrence Berkeley National Laboratory"/>
            <person name="Haridas S."/>
            <person name="Hensen N."/>
            <person name="Bonometti L."/>
            <person name="Westerberg I."/>
            <person name="Brannstrom I.O."/>
            <person name="Guillou S."/>
            <person name="Cros-Aarteil S."/>
            <person name="Calhoun S."/>
            <person name="Kuo A."/>
            <person name="Mondo S."/>
            <person name="Pangilinan J."/>
            <person name="Riley R."/>
            <person name="Labutti K."/>
            <person name="Andreopoulos B."/>
            <person name="Lipzen A."/>
            <person name="Chen C."/>
            <person name="Yanf M."/>
            <person name="Daum C."/>
            <person name="Ng V."/>
            <person name="Clum A."/>
            <person name="Steindorff A."/>
            <person name="Ohm R."/>
            <person name="Martin F."/>
            <person name="Silar P."/>
            <person name="Natvig D."/>
            <person name="Lalanne C."/>
            <person name="Gautier V."/>
            <person name="Ament-Velasquez S.L."/>
            <person name="Kruys A."/>
            <person name="Hutchinson M.I."/>
            <person name="Powell A.J."/>
            <person name="Barry K."/>
            <person name="Miller A.N."/>
            <person name="Grigoriev I.V."/>
            <person name="Debuchy R."/>
            <person name="Gladieux P."/>
            <person name="Thoren M.H."/>
            <person name="Johannesson H."/>
        </authorList>
    </citation>
    <scope>NUCLEOTIDE SEQUENCE</scope>
    <source>
        <strain evidence="3">CBS 958.72</strain>
    </source>
</reference>
<evidence type="ECO:0000256" key="1">
    <source>
        <dbReference type="SAM" id="MobiDB-lite"/>
    </source>
</evidence>
<feature type="compositionally biased region" description="Low complexity" evidence="1">
    <location>
        <begin position="646"/>
        <end position="657"/>
    </location>
</feature>
<evidence type="ECO:0000259" key="2">
    <source>
        <dbReference type="Pfam" id="PF14040"/>
    </source>
</evidence>
<feature type="compositionally biased region" description="Low complexity" evidence="1">
    <location>
        <begin position="269"/>
        <end position="346"/>
    </location>
</feature>
<sequence>MSQPPPPAAQLHVFVYGVSSLTGRLPVTKMGNERDKEEAEMAGKKLIRSDQLLFATLSHLVAIATAAVALGGSEHGGDAEPPAHALMIRGASNPLDGLAPAVADAFADKNNGTGSLLIDAGGLFGRQTLTCPASAPARCGAGCCGAADKCCTTSCCPIGNAGTCCPLSMGGCCLTTENCVPLRDKCCPKDAQTCGGSYCWAAGATCCDGGASACAAGSTCCGSGCCAAGKQCCGGQGCCDSGETCCPGACCPSGYECSTRYGYCRRKTAPSPTQPTQTTPTASSKSSPQPTIPKLTTPKLPSSEPAPTTPKLTTPKLSTPDASSAAPSTANTAVTSASASPSTSISTTGCRTAAALATATSANLPVMEFRYVGNGIADDIPTNICLGIAHKLNRPSQSIVLTYAGDGRRCTRARGRASGCRGCCSGIRKPVGSPNAGDSTECDEFPFKSTVEGGSFTNGAWTRCVTGWQNQLQGYYLSSWYADHGMKGGDQFVVRVVGLDCAAVKEADLQGCRASGSGSNGGGSGGVVPRDATVLGSGSETSVRRSLDNTTDLVVVAFGDLDGGSFQAVARMAAGRLTRATVLDGDGDEVAAVGSSDVDALNGAAGLQLDFDLDDYVSGIGLLGETTDTTVNLTWQLDVEDDGSATASSTSIAASPSGKSGAGRWEPARGVSWASGLVALGMAALLLC</sequence>
<dbReference type="Pfam" id="PF14040">
    <property type="entry name" value="DNase_NucA_NucB"/>
    <property type="match status" value="1"/>
</dbReference>
<keyword evidence="4" id="KW-1185">Reference proteome</keyword>
<feature type="region of interest" description="Disordered" evidence="1">
    <location>
        <begin position="268"/>
        <end position="346"/>
    </location>
</feature>
<dbReference type="InterPro" id="IPR029476">
    <property type="entry name" value="DNase_NucA_NucB"/>
</dbReference>
<gene>
    <name evidence="3" type="ORF">B0T24DRAFT_670007</name>
</gene>
<proteinExistence type="predicted"/>
<dbReference type="AlphaFoldDB" id="A0AAE0N1C2"/>
<name>A0AAE0N1C2_9PEZI</name>
<reference evidence="3" key="1">
    <citation type="journal article" date="2023" name="Mol. Phylogenet. Evol.">
        <title>Genome-scale phylogeny and comparative genomics of the fungal order Sordariales.</title>
        <authorList>
            <person name="Hensen N."/>
            <person name="Bonometti L."/>
            <person name="Westerberg I."/>
            <person name="Brannstrom I.O."/>
            <person name="Guillou S."/>
            <person name="Cros-Aarteil S."/>
            <person name="Calhoun S."/>
            <person name="Haridas S."/>
            <person name="Kuo A."/>
            <person name="Mondo S."/>
            <person name="Pangilinan J."/>
            <person name="Riley R."/>
            <person name="LaButti K."/>
            <person name="Andreopoulos B."/>
            <person name="Lipzen A."/>
            <person name="Chen C."/>
            <person name="Yan M."/>
            <person name="Daum C."/>
            <person name="Ng V."/>
            <person name="Clum A."/>
            <person name="Steindorff A."/>
            <person name="Ohm R.A."/>
            <person name="Martin F."/>
            <person name="Silar P."/>
            <person name="Natvig D.O."/>
            <person name="Lalanne C."/>
            <person name="Gautier V."/>
            <person name="Ament-Velasquez S.L."/>
            <person name="Kruys A."/>
            <person name="Hutchinson M.I."/>
            <person name="Powell A.J."/>
            <person name="Barry K."/>
            <person name="Miller A.N."/>
            <person name="Grigoriev I.V."/>
            <person name="Debuchy R."/>
            <person name="Gladieux P."/>
            <person name="Hiltunen Thoren M."/>
            <person name="Johannesson H."/>
        </authorList>
    </citation>
    <scope>NUCLEOTIDE SEQUENCE</scope>
    <source>
        <strain evidence="3">CBS 958.72</strain>
    </source>
</reference>
<organism evidence="3 4">
    <name type="scientific">Lasiosphaeria ovina</name>
    <dbReference type="NCBI Taxonomy" id="92902"/>
    <lineage>
        <taxon>Eukaryota</taxon>
        <taxon>Fungi</taxon>
        <taxon>Dikarya</taxon>
        <taxon>Ascomycota</taxon>
        <taxon>Pezizomycotina</taxon>
        <taxon>Sordariomycetes</taxon>
        <taxon>Sordariomycetidae</taxon>
        <taxon>Sordariales</taxon>
        <taxon>Lasiosphaeriaceae</taxon>
        <taxon>Lasiosphaeria</taxon>
    </lineage>
</organism>
<feature type="domain" description="Deoxyribonuclease NucA/NucB" evidence="2">
    <location>
        <begin position="396"/>
        <end position="494"/>
    </location>
</feature>
<dbReference type="Proteomes" id="UP001287356">
    <property type="component" value="Unassembled WGS sequence"/>
</dbReference>
<protein>
    <recommendedName>
        <fullName evidence="2">Deoxyribonuclease NucA/NucB domain-containing protein</fullName>
    </recommendedName>
</protein>
<comment type="caution">
    <text evidence="3">The sequence shown here is derived from an EMBL/GenBank/DDBJ whole genome shotgun (WGS) entry which is preliminary data.</text>
</comment>
<feature type="region of interest" description="Disordered" evidence="1">
    <location>
        <begin position="646"/>
        <end position="665"/>
    </location>
</feature>
<dbReference type="EMBL" id="JAULSN010000008">
    <property type="protein sequence ID" value="KAK3365834.1"/>
    <property type="molecule type" value="Genomic_DNA"/>
</dbReference>
<evidence type="ECO:0000313" key="4">
    <source>
        <dbReference type="Proteomes" id="UP001287356"/>
    </source>
</evidence>